<feature type="domain" description="Thioesterase" evidence="2">
    <location>
        <begin position="29"/>
        <end position="245"/>
    </location>
</feature>
<evidence type="ECO:0000313" key="4">
    <source>
        <dbReference type="Proteomes" id="UP000515561"/>
    </source>
</evidence>
<dbReference type="Gene3D" id="3.40.50.1820">
    <property type="entry name" value="alpha/beta hydrolase"/>
    <property type="match status" value="1"/>
</dbReference>
<dbReference type="InterPro" id="IPR029058">
    <property type="entry name" value="AB_hydrolase_fold"/>
</dbReference>
<dbReference type="InterPro" id="IPR001031">
    <property type="entry name" value="Thioesterase"/>
</dbReference>
<gene>
    <name evidence="3" type="primary">srfAD_2</name>
    <name evidence="3" type="ORF">acsn021_19770</name>
</gene>
<evidence type="ECO:0000313" key="3">
    <source>
        <dbReference type="EMBL" id="BCJ94408.1"/>
    </source>
</evidence>
<dbReference type="PANTHER" id="PTHR11487">
    <property type="entry name" value="THIOESTERASE"/>
    <property type="match status" value="1"/>
</dbReference>
<dbReference type="GO" id="GO:0008610">
    <property type="term" value="P:lipid biosynthetic process"/>
    <property type="evidence" value="ECO:0007669"/>
    <property type="project" value="TreeGrafter"/>
</dbReference>
<dbReference type="PANTHER" id="PTHR11487:SF0">
    <property type="entry name" value="S-ACYL FATTY ACID SYNTHASE THIOESTERASE, MEDIUM CHAIN"/>
    <property type="match status" value="1"/>
</dbReference>
<dbReference type="RefSeq" id="WP_184093355.1">
    <property type="nucleotide sequence ID" value="NZ_AP023367.1"/>
</dbReference>
<protein>
    <submittedName>
        <fullName evidence="3">Surfactin synthase thioesterase subunit</fullName>
    </submittedName>
</protein>
<dbReference type="Pfam" id="PF00975">
    <property type="entry name" value="Thioesterase"/>
    <property type="match status" value="1"/>
</dbReference>
<reference evidence="3 4" key="1">
    <citation type="journal article" date="2016" name="Int. J. Syst. Evol. Microbiol.">
        <title>Descriptions of Anaerotaenia torta gen. nov., sp. nov. and Anaerocolumna cellulosilytica gen. nov., sp. nov. isolated from a methanogenic reactor of cattle waste.</title>
        <authorList>
            <person name="Uek A."/>
            <person name="Ohtaki Y."/>
            <person name="Kaku N."/>
            <person name="Ueki K."/>
        </authorList>
    </citation>
    <scope>NUCLEOTIDE SEQUENCE [LARGE SCALE GENOMIC DNA]</scope>
    <source>
        <strain evidence="3 4">SN021</strain>
    </source>
</reference>
<dbReference type="EMBL" id="AP023367">
    <property type="protein sequence ID" value="BCJ94408.1"/>
    <property type="molecule type" value="Genomic_DNA"/>
</dbReference>
<dbReference type="Proteomes" id="UP000515561">
    <property type="component" value="Chromosome"/>
</dbReference>
<evidence type="ECO:0000259" key="2">
    <source>
        <dbReference type="Pfam" id="PF00975"/>
    </source>
</evidence>
<dbReference type="SUPFAM" id="SSF53474">
    <property type="entry name" value="alpha/beta-Hydrolases"/>
    <property type="match status" value="1"/>
</dbReference>
<name>A0A6S6R5U5_9FIRM</name>
<proteinExistence type="inferred from homology"/>
<accession>A0A6S6R5U5</accession>
<evidence type="ECO:0000256" key="1">
    <source>
        <dbReference type="ARBA" id="ARBA00007169"/>
    </source>
</evidence>
<organism evidence="3 4">
    <name type="scientific">Anaerocolumna cellulosilytica</name>
    <dbReference type="NCBI Taxonomy" id="433286"/>
    <lineage>
        <taxon>Bacteria</taxon>
        <taxon>Bacillati</taxon>
        <taxon>Bacillota</taxon>
        <taxon>Clostridia</taxon>
        <taxon>Lachnospirales</taxon>
        <taxon>Lachnospiraceae</taxon>
        <taxon>Anaerocolumna</taxon>
    </lineage>
</organism>
<dbReference type="InterPro" id="IPR012223">
    <property type="entry name" value="TEII"/>
</dbReference>
<dbReference type="KEGG" id="acel:acsn021_19770"/>
<sequence length="266" mass="30294">MKKNEKIVLTEGDNKFAIRFFSEDKTKPIMFCFPYIGGNSNCYRKLSDKLLPYVNIAAIDPPGHGVVNGKLMQNINELVEVYYKGLQKYINGKFYIFGHSLGGIISYLLTARFEQEGQIPESVFISAATPPSRIPYEIENMPQFETDEGIKKELLALGGKYAQLVNSNSIFLFSSLRIIKADYKLVRSLDVKQSPSLHTQSYILFSHEDEVADAKFIKEWKKYCQNSEVITVTGNHNYIEENTIEIGKIVSDRIKNRNSYFIGQGD</sequence>
<keyword evidence="4" id="KW-1185">Reference proteome</keyword>
<comment type="similarity">
    <text evidence="1">Belongs to the thioesterase family.</text>
</comment>
<dbReference type="AlphaFoldDB" id="A0A6S6R5U5"/>